<dbReference type="InterPro" id="IPR013057">
    <property type="entry name" value="AA_transpt_TM"/>
</dbReference>
<dbReference type="GO" id="GO:0006865">
    <property type="term" value="P:amino acid transport"/>
    <property type="evidence" value="ECO:0007669"/>
    <property type="project" value="UniProtKB-KW"/>
</dbReference>
<dbReference type="PANTHER" id="PTHR22950">
    <property type="entry name" value="AMINO ACID TRANSPORTER"/>
    <property type="match status" value="1"/>
</dbReference>
<feature type="transmembrane region" description="Helical" evidence="6">
    <location>
        <begin position="272"/>
        <end position="293"/>
    </location>
</feature>
<feature type="domain" description="Amino acid transporter transmembrane" evidence="7">
    <location>
        <begin position="35"/>
        <end position="191"/>
    </location>
</feature>
<dbReference type="KEGG" id="dosa:Os04g0565500"/>
<name>A0A0N7KJI6_ORYSJ</name>
<dbReference type="Proteomes" id="UP000000763">
    <property type="component" value="Chromosome 4"/>
</dbReference>
<evidence type="ECO:0000259" key="7">
    <source>
        <dbReference type="Pfam" id="PF01490"/>
    </source>
</evidence>
<feature type="transmembrane region" description="Helical" evidence="6">
    <location>
        <begin position="305"/>
        <end position="324"/>
    </location>
</feature>
<keyword evidence="3" id="KW-0029">Amino-acid transport</keyword>
<dbReference type="GO" id="GO:0031090">
    <property type="term" value="C:organelle membrane"/>
    <property type="evidence" value="ECO:0007669"/>
    <property type="project" value="UniProtKB-ARBA"/>
</dbReference>
<keyword evidence="2 6" id="KW-0812">Transmembrane</keyword>
<feature type="transmembrane region" description="Helical" evidence="6">
    <location>
        <begin position="41"/>
        <end position="60"/>
    </location>
</feature>
<feature type="domain" description="Amino acid transporter transmembrane" evidence="7">
    <location>
        <begin position="195"/>
        <end position="385"/>
    </location>
</feature>
<feature type="transmembrane region" description="Helical" evidence="6">
    <location>
        <begin position="330"/>
        <end position="352"/>
    </location>
</feature>
<dbReference type="AlphaFoldDB" id="A0A0N7KJI6"/>
<feature type="transmembrane region" description="Helical" evidence="6">
    <location>
        <begin position="125"/>
        <end position="146"/>
    </location>
</feature>
<keyword evidence="3" id="KW-0813">Transport</keyword>
<organism evidence="8 9">
    <name type="scientific">Oryza sativa subsp. japonica</name>
    <name type="common">Rice</name>
    <dbReference type="NCBI Taxonomy" id="39947"/>
    <lineage>
        <taxon>Eukaryota</taxon>
        <taxon>Viridiplantae</taxon>
        <taxon>Streptophyta</taxon>
        <taxon>Embryophyta</taxon>
        <taxon>Tracheophyta</taxon>
        <taxon>Spermatophyta</taxon>
        <taxon>Magnoliopsida</taxon>
        <taxon>Liliopsida</taxon>
        <taxon>Poales</taxon>
        <taxon>Poaceae</taxon>
        <taxon>BOP clade</taxon>
        <taxon>Oryzoideae</taxon>
        <taxon>Oryzeae</taxon>
        <taxon>Oryzinae</taxon>
        <taxon>Oryza</taxon>
        <taxon>Oryza sativa</taxon>
    </lineage>
</organism>
<keyword evidence="5 6" id="KW-0472">Membrane</keyword>
<dbReference type="Pfam" id="PF01490">
    <property type="entry name" value="Aa_trans"/>
    <property type="match status" value="2"/>
</dbReference>
<accession>A0A0N7KJI6</accession>
<reference evidence="9" key="2">
    <citation type="journal article" date="2008" name="Nucleic Acids Res.">
        <title>The rice annotation project database (RAP-DB): 2008 update.</title>
        <authorList>
            <consortium name="The rice annotation project (RAP)"/>
        </authorList>
    </citation>
    <scope>GENOME REANNOTATION</scope>
    <source>
        <strain evidence="9">cv. Nipponbare</strain>
    </source>
</reference>
<evidence type="ECO:0000313" key="8">
    <source>
        <dbReference type="EMBL" id="BAF15489.1"/>
    </source>
</evidence>
<evidence type="ECO:0000256" key="3">
    <source>
        <dbReference type="ARBA" id="ARBA00022970"/>
    </source>
</evidence>
<evidence type="ECO:0000313" key="9">
    <source>
        <dbReference type="Proteomes" id="UP000000763"/>
    </source>
</evidence>
<evidence type="ECO:0000256" key="1">
    <source>
        <dbReference type="ARBA" id="ARBA00004141"/>
    </source>
</evidence>
<dbReference type="Gramene" id="Os04t0565500-03">
    <property type="protein sequence ID" value="Os04t0565500-03"/>
    <property type="gene ID" value="Os04g0565500"/>
</dbReference>
<protein>
    <submittedName>
        <fullName evidence="8">Os04g0565500 protein</fullName>
    </submittedName>
</protein>
<gene>
    <name evidence="8" type="ordered locus">Os04g0565500</name>
</gene>
<comment type="subcellular location">
    <subcellularLocation>
        <location evidence="1">Membrane</location>
        <topology evidence="1">Multi-pass membrane protein</topology>
    </subcellularLocation>
</comment>
<feature type="transmembrane region" description="Helical" evidence="6">
    <location>
        <begin position="228"/>
        <end position="252"/>
    </location>
</feature>
<feature type="transmembrane region" description="Helical" evidence="6">
    <location>
        <begin position="196"/>
        <end position="216"/>
    </location>
</feature>
<evidence type="ECO:0000256" key="2">
    <source>
        <dbReference type="ARBA" id="ARBA00022692"/>
    </source>
</evidence>
<evidence type="ECO:0000256" key="6">
    <source>
        <dbReference type="SAM" id="Phobius"/>
    </source>
</evidence>
<evidence type="ECO:0000256" key="5">
    <source>
        <dbReference type="ARBA" id="ARBA00023136"/>
    </source>
</evidence>
<feature type="transmembrane region" description="Helical" evidence="6">
    <location>
        <begin position="66"/>
        <end position="88"/>
    </location>
</feature>
<dbReference type="PANTHER" id="PTHR22950:SF674">
    <property type="entry name" value="AMINO ACID TRANSPORTER AVT3A"/>
    <property type="match status" value="1"/>
</dbReference>
<sequence length="395" mass="41749">MGLHKEASSSSSRLDAAPLLPHHGHGGGGAGHHLSSQPKTFANVFIAVVGSGVLGLPYTFSRTGWVAGSVLLLAVAALTFHCMMLLVACRRRLAYDHPKIASFGDLGAAVCGPAGRHVVDAMLVLSQASFCVGYLIFISNTMAHLYPVGDSSPSSPLLTAKAIFIWVMLPFQLGLNSIKTLTLLAPLSIFAGPTEILYGLGVAVYAFEGIGMVLPLEAEAADKRKFGGTLALSMAFIAVMYGLFGAMGYLAFGAATRDIITTNLGTGWLSVTVQLGLCINLFFTMPVMMNPVYEVAERLLCRKRYAWWLRWLLVMVVGLMAMLVPNFADFLSLVGSSVCVLLGFVLPAAFHLKVFGAEVGWPGLAGDVAVIVVGTALAVSGTWTSLAQIFSSSDV</sequence>
<feature type="transmembrane region" description="Helical" evidence="6">
    <location>
        <begin position="364"/>
        <end position="390"/>
    </location>
</feature>
<evidence type="ECO:0000256" key="4">
    <source>
        <dbReference type="ARBA" id="ARBA00022989"/>
    </source>
</evidence>
<dbReference type="EMBL" id="AP008210">
    <property type="protein sequence ID" value="BAF15489.1"/>
    <property type="molecule type" value="Genomic_DNA"/>
</dbReference>
<proteinExistence type="predicted"/>
<keyword evidence="4 6" id="KW-1133">Transmembrane helix</keyword>
<reference evidence="8 9" key="1">
    <citation type="journal article" date="2005" name="Nature">
        <title>The map-based sequence of the rice genome.</title>
        <authorList>
            <consortium name="International rice genome sequencing project (IRGSP)"/>
            <person name="Matsumoto T."/>
            <person name="Wu J."/>
            <person name="Kanamori H."/>
            <person name="Katayose Y."/>
            <person name="Fujisawa M."/>
            <person name="Namiki N."/>
            <person name="Mizuno H."/>
            <person name="Yamamoto K."/>
            <person name="Antonio B.A."/>
            <person name="Baba T."/>
            <person name="Sakata K."/>
            <person name="Nagamura Y."/>
            <person name="Aoki H."/>
            <person name="Arikawa K."/>
            <person name="Arita K."/>
            <person name="Bito T."/>
            <person name="Chiden Y."/>
            <person name="Fujitsuka N."/>
            <person name="Fukunaka R."/>
            <person name="Hamada M."/>
            <person name="Harada C."/>
            <person name="Hayashi A."/>
            <person name="Hijishita S."/>
            <person name="Honda M."/>
            <person name="Hosokawa S."/>
            <person name="Ichikawa Y."/>
            <person name="Idonuma A."/>
            <person name="Iijima M."/>
            <person name="Ikeda M."/>
            <person name="Ikeno M."/>
            <person name="Ito K."/>
            <person name="Ito S."/>
            <person name="Ito T."/>
            <person name="Ito Y."/>
            <person name="Ito Y."/>
            <person name="Iwabuchi A."/>
            <person name="Kamiya K."/>
            <person name="Karasawa W."/>
            <person name="Kurita K."/>
            <person name="Katagiri S."/>
            <person name="Kikuta A."/>
            <person name="Kobayashi H."/>
            <person name="Kobayashi N."/>
            <person name="Machita K."/>
            <person name="Maehara T."/>
            <person name="Masukawa M."/>
            <person name="Mizubayashi T."/>
            <person name="Mukai Y."/>
            <person name="Nagasaki H."/>
            <person name="Nagata Y."/>
            <person name="Naito S."/>
            <person name="Nakashima M."/>
            <person name="Nakama Y."/>
            <person name="Nakamichi Y."/>
            <person name="Nakamura M."/>
            <person name="Meguro A."/>
            <person name="Negishi M."/>
            <person name="Ohta I."/>
            <person name="Ohta T."/>
            <person name="Okamoto M."/>
            <person name="Ono N."/>
            <person name="Saji S."/>
            <person name="Sakaguchi M."/>
            <person name="Sakai K."/>
            <person name="Shibata M."/>
            <person name="Shimokawa T."/>
            <person name="Song J."/>
            <person name="Takazaki Y."/>
            <person name="Terasawa K."/>
            <person name="Tsugane M."/>
            <person name="Tsuji K."/>
            <person name="Ueda S."/>
            <person name="Waki K."/>
            <person name="Yamagata H."/>
            <person name="Yamamoto M."/>
            <person name="Yamamoto S."/>
            <person name="Yamane H."/>
            <person name="Yoshiki S."/>
            <person name="Yoshihara R."/>
            <person name="Yukawa K."/>
            <person name="Zhong H."/>
            <person name="Yano M."/>
            <person name="Yuan Q."/>
            <person name="Ouyang S."/>
            <person name="Liu J."/>
            <person name="Jones K.M."/>
            <person name="Gansberger K."/>
            <person name="Moffat K."/>
            <person name="Hill J."/>
            <person name="Bera J."/>
            <person name="Fadrosh D."/>
            <person name="Jin S."/>
            <person name="Johri S."/>
            <person name="Kim M."/>
            <person name="Overton L."/>
            <person name="Reardon M."/>
            <person name="Tsitrin T."/>
            <person name="Vuong H."/>
            <person name="Weaver B."/>
            <person name="Ciecko A."/>
            <person name="Tallon L."/>
            <person name="Jackson J."/>
            <person name="Pai G."/>
            <person name="Aken S.V."/>
            <person name="Utterback T."/>
            <person name="Reidmuller S."/>
            <person name="Feldblyum T."/>
            <person name="Hsiao J."/>
            <person name="Zismann V."/>
            <person name="Iobst S."/>
            <person name="de Vazeille A.R."/>
            <person name="Buell C.R."/>
            <person name="Ying K."/>
            <person name="Li Y."/>
            <person name="Lu T."/>
            <person name="Huang Y."/>
            <person name="Zhao Q."/>
            <person name="Feng Q."/>
            <person name="Zhang L."/>
            <person name="Zhu J."/>
            <person name="Weng Q."/>
            <person name="Mu J."/>
            <person name="Lu Y."/>
            <person name="Fan D."/>
            <person name="Liu Y."/>
            <person name="Guan J."/>
            <person name="Zhang Y."/>
            <person name="Yu S."/>
            <person name="Liu X."/>
            <person name="Zhang Y."/>
            <person name="Hong G."/>
            <person name="Han B."/>
            <person name="Choisne N."/>
            <person name="Demange N."/>
            <person name="Orjeda G."/>
            <person name="Samain S."/>
            <person name="Cattolico L."/>
            <person name="Pelletier E."/>
            <person name="Couloux A."/>
            <person name="Segurens B."/>
            <person name="Wincker P."/>
            <person name="D'Hont A."/>
            <person name="Scarpelli C."/>
            <person name="Weissenbach J."/>
            <person name="Salanoubat M."/>
            <person name="Quetier F."/>
            <person name="Yu Y."/>
            <person name="Kim H.R."/>
            <person name="Rambo T."/>
            <person name="Currie J."/>
            <person name="Collura K."/>
            <person name="Luo M."/>
            <person name="Yang T."/>
            <person name="Ammiraju J.S.S."/>
            <person name="Engler F."/>
            <person name="Soderlund C."/>
            <person name="Wing R.A."/>
            <person name="Palmer L.E."/>
            <person name="de la Bastide M."/>
            <person name="Spiegel L."/>
            <person name="Nascimento L."/>
            <person name="Zutavern T."/>
            <person name="O'Shaughnessy A."/>
            <person name="Dike S."/>
            <person name="Dedhia N."/>
            <person name="Preston R."/>
            <person name="Balija V."/>
            <person name="McCombie W.R."/>
            <person name="Chow T."/>
            <person name="Chen H."/>
            <person name="Chung M."/>
            <person name="Chen C."/>
            <person name="Shaw J."/>
            <person name="Wu H."/>
            <person name="Hsiao K."/>
            <person name="Chao Y."/>
            <person name="Chu M."/>
            <person name="Cheng C."/>
            <person name="Hour A."/>
            <person name="Lee P."/>
            <person name="Lin S."/>
            <person name="Lin Y."/>
            <person name="Liou J."/>
            <person name="Liu S."/>
            <person name="Hsing Y."/>
            <person name="Raghuvanshi S."/>
            <person name="Mohanty A."/>
            <person name="Bharti A.K."/>
            <person name="Gaur A."/>
            <person name="Gupta V."/>
            <person name="Kumar D."/>
            <person name="Ravi V."/>
            <person name="Vij S."/>
            <person name="Kapur A."/>
            <person name="Khurana P."/>
            <person name="Khurana P."/>
            <person name="Khurana J.P."/>
            <person name="Tyagi A.K."/>
            <person name="Gaikwad K."/>
            <person name="Singh A."/>
            <person name="Dalal V."/>
            <person name="Srivastava S."/>
            <person name="Dixit A."/>
            <person name="Pal A.K."/>
            <person name="Ghazi I.A."/>
            <person name="Yadav M."/>
            <person name="Pandit A."/>
            <person name="Bhargava A."/>
            <person name="Sureshbabu K."/>
            <person name="Batra K."/>
            <person name="Sharma T.R."/>
            <person name="Mohapatra T."/>
            <person name="Singh N.K."/>
            <person name="Messing J."/>
            <person name="Nelson A.B."/>
            <person name="Fuks G."/>
            <person name="Kavchok S."/>
            <person name="Keizer G."/>
            <person name="Linton E."/>
            <person name="Llaca V."/>
            <person name="Song R."/>
            <person name="Tanyolac B."/>
            <person name="Young S."/>
            <person name="Ho-Il K."/>
            <person name="Hahn J.H."/>
            <person name="Sangsakoo G."/>
            <person name="Vanavichit A."/>
            <person name="de Mattos Luiz.A.T."/>
            <person name="Zimmer P.D."/>
            <person name="Malone G."/>
            <person name="Dellagostin O."/>
            <person name="de Oliveira A.C."/>
            <person name="Bevan M."/>
            <person name="Bancroft I."/>
            <person name="Minx P."/>
            <person name="Cordum H."/>
            <person name="Wilson R."/>
            <person name="Cheng Z."/>
            <person name="Jin W."/>
            <person name="Jiang J."/>
            <person name="Leong S.A."/>
            <person name="Iwama H."/>
            <person name="Gojobori T."/>
            <person name="Itoh T."/>
            <person name="Niimura Y."/>
            <person name="Fujii Y."/>
            <person name="Habara T."/>
            <person name="Sakai H."/>
            <person name="Sato Y."/>
            <person name="Wilson G."/>
            <person name="Kumar K."/>
            <person name="McCouch S."/>
            <person name="Juretic N."/>
            <person name="Hoen D."/>
            <person name="Wright S."/>
            <person name="Bruskiewich R."/>
            <person name="Bureau T."/>
            <person name="Miyao A."/>
            <person name="Hirochika H."/>
            <person name="Nishikawa T."/>
            <person name="Kadowaki K."/>
            <person name="Sugiura M."/>
            <person name="Burr B."/>
            <person name="Sasaki T."/>
        </authorList>
    </citation>
    <scope>NUCLEOTIDE SEQUENCE [LARGE SCALE GENOMIC DNA]</scope>
    <source>
        <strain evidence="9">cv. Nipponbare</strain>
    </source>
</reference>